<feature type="non-terminal residue" evidence="1">
    <location>
        <position position="1"/>
    </location>
</feature>
<reference evidence="1 2" key="1">
    <citation type="journal article" date="2021" name="Nat. Plants">
        <title>The Taxus genome provides insights into paclitaxel biosynthesis.</title>
        <authorList>
            <person name="Xiong X."/>
            <person name="Gou J."/>
            <person name="Liao Q."/>
            <person name="Li Y."/>
            <person name="Zhou Q."/>
            <person name="Bi G."/>
            <person name="Li C."/>
            <person name="Du R."/>
            <person name="Wang X."/>
            <person name="Sun T."/>
            <person name="Guo L."/>
            <person name="Liang H."/>
            <person name="Lu P."/>
            <person name="Wu Y."/>
            <person name="Zhang Z."/>
            <person name="Ro D.K."/>
            <person name="Shang Y."/>
            <person name="Huang S."/>
            <person name="Yan J."/>
        </authorList>
    </citation>
    <scope>NUCLEOTIDE SEQUENCE [LARGE SCALE GENOMIC DNA]</scope>
    <source>
        <strain evidence="1">Ta-2019</strain>
    </source>
</reference>
<dbReference type="Proteomes" id="UP000824469">
    <property type="component" value="Unassembled WGS sequence"/>
</dbReference>
<name>A0AA38CIV6_TAXCH</name>
<protein>
    <submittedName>
        <fullName evidence="1">Uncharacterized protein</fullName>
    </submittedName>
</protein>
<comment type="caution">
    <text evidence="1">The sequence shown here is derived from an EMBL/GenBank/DDBJ whole genome shotgun (WGS) entry which is preliminary data.</text>
</comment>
<sequence>VNTLSAMNSLTLGSLAPPSSSSSTFSWMQPFVDNRKRKSYSRLIGPNFDVVAALLGTIPSSPAKKARTTSRIVIDAQ</sequence>
<gene>
    <name evidence="1" type="ORF">KI387_012993</name>
</gene>
<evidence type="ECO:0000313" key="1">
    <source>
        <dbReference type="EMBL" id="KAH9301410.1"/>
    </source>
</evidence>
<evidence type="ECO:0000313" key="2">
    <source>
        <dbReference type="Proteomes" id="UP000824469"/>
    </source>
</evidence>
<organism evidence="1 2">
    <name type="scientific">Taxus chinensis</name>
    <name type="common">Chinese yew</name>
    <name type="synonym">Taxus wallichiana var. chinensis</name>
    <dbReference type="NCBI Taxonomy" id="29808"/>
    <lineage>
        <taxon>Eukaryota</taxon>
        <taxon>Viridiplantae</taxon>
        <taxon>Streptophyta</taxon>
        <taxon>Embryophyta</taxon>
        <taxon>Tracheophyta</taxon>
        <taxon>Spermatophyta</taxon>
        <taxon>Pinopsida</taxon>
        <taxon>Pinidae</taxon>
        <taxon>Conifers II</taxon>
        <taxon>Cupressales</taxon>
        <taxon>Taxaceae</taxon>
        <taxon>Taxus</taxon>
    </lineage>
</organism>
<dbReference type="EMBL" id="JAHRHJ020000009">
    <property type="protein sequence ID" value="KAH9301410.1"/>
    <property type="molecule type" value="Genomic_DNA"/>
</dbReference>
<dbReference type="AlphaFoldDB" id="A0AA38CIV6"/>
<proteinExistence type="predicted"/>
<accession>A0AA38CIV6</accession>
<feature type="non-terminal residue" evidence="1">
    <location>
        <position position="77"/>
    </location>
</feature>
<keyword evidence="2" id="KW-1185">Reference proteome</keyword>